<evidence type="ECO:0000256" key="1">
    <source>
        <dbReference type="ARBA" id="ARBA00006217"/>
    </source>
</evidence>
<comment type="catalytic activity">
    <reaction evidence="6">
        <text>hydrogencarbonate + H(+) = CO2 + H2O</text>
        <dbReference type="Rhea" id="RHEA:10748"/>
        <dbReference type="ChEBI" id="CHEBI:15377"/>
        <dbReference type="ChEBI" id="CHEBI:15378"/>
        <dbReference type="ChEBI" id="CHEBI:16526"/>
        <dbReference type="ChEBI" id="CHEBI:17544"/>
        <dbReference type="EC" id="4.2.1.1"/>
    </reaction>
</comment>
<dbReference type="InterPro" id="IPR015892">
    <property type="entry name" value="Carbonic_anhydrase_CS"/>
</dbReference>
<dbReference type="PANTHER" id="PTHR11002:SF79">
    <property type="entry name" value="CARBONIC ANHYDRASE 2"/>
    <property type="match status" value="1"/>
</dbReference>
<dbReference type="Pfam" id="PF00484">
    <property type="entry name" value="Pro_CA"/>
    <property type="match status" value="1"/>
</dbReference>
<dbReference type="STRING" id="1121387.GCA_000429885_00399"/>
<organism evidence="8 9">
    <name type="scientific">Dermatophilus congolensis</name>
    <dbReference type="NCBI Taxonomy" id="1863"/>
    <lineage>
        <taxon>Bacteria</taxon>
        <taxon>Bacillati</taxon>
        <taxon>Actinomycetota</taxon>
        <taxon>Actinomycetes</taxon>
        <taxon>Micrococcales</taxon>
        <taxon>Dermatophilaceae</taxon>
        <taxon>Dermatophilus</taxon>
    </lineage>
</organism>
<dbReference type="GO" id="GO:0008270">
    <property type="term" value="F:zinc ion binding"/>
    <property type="evidence" value="ECO:0007669"/>
    <property type="project" value="InterPro"/>
</dbReference>
<feature type="binding site" evidence="7">
    <location>
        <position position="139"/>
    </location>
    <ligand>
        <name>Zn(2+)</name>
        <dbReference type="ChEBI" id="CHEBI:29105"/>
    </ligand>
</feature>
<dbReference type="OrthoDB" id="9797527at2"/>
<feature type="binding site" evidence="7">
    <location>
        <position position="85"/>
    </location>
    <ligand>
        <name>Zn(2+)</name>
        <dbReference type="ChEBI" id="CHEBI:29105"/>
    </ligand>
</feature>
<dbReference type="Proteomes" id="UP000242637">
    <property type="component" value="Chromosome 1"/>
</dbReference>
<feature type="binding site" evidence="7">
    <location>
        <position position="83"/>
    </location>
    <ligand>
        <name>Zn(2+)</name>
        <dbReference type="ChEBI" id="CHEBI:29105"/>
    </ligand>
</feature>
<reference evidence="8 9" key="1">
    <citation type="submission" date="2017-06" db="EMBL/GenBank/DDBJ databases">
        <authorList>
            <consortium name="Pathogen Informatics"/>
        </authorList>
    </citation>
    <scope>NUCLEOTIDE SEQUENCE [LARGE SCALE GENOMIC DNA]</scope>
    <source>
        <strain evidence="8 9">NCTC13039</strain>
    </source>
</reference>
<dbReference type="SUPFAM" id="SSF53056">
    <property type="entry name" value="beta-carbonic anhydrase, cab"/>
    <property type="match status" value="1"/>
</dbReference>
<dbReference type="GO" id="GO:0015976">
    <property type="term" value="P:carbon utilization"/>
    <property type="evidence" value="ECO:0007669"/>
    <property type="project" value="InterPro"/>
</dbReference>
<evidence type="ECO:0000256" key="2">
    <source>
        <dbReference type="ARBA" id="ARBA00012925"/>
    </source>
</evidence>
<evidence type="ECO:0000256" key="5">
    <source>
        <dbReference type="ARBA" id="ARBA00024993"/>
    </source>
</evidence>
<dbReference type="SMART" id="SM00947">
    <property type="entry name" value="Pro_CA"/>
    <property type="match status" value="1"/>
</dbReference>
<name>A0A239VRK9_9MICO</name>
<dbReference type="GeneID" id="63460209"/>
<dbReference type="EC" id="4.2.1.1" evidence="2"/>
<gene>
    <name evidence="8" type="primary">cynT_1</name>
    <name evidence="8" type="ORF">SAMEA4475696_02031</name>
</gene>
<dbReference type="AlphaFoldDB" id="A0A239VRK9"/>
<keyword evidence="7" id="KW-0479">Metal-binding</keyword>
<protein>
    <recommendedName>
        <fullName evidence="2">carbonic anhydrase</fullName>
        <ecNumber evidence="2">4.2.1.1</ecNumber>
    </recommendedName>
</protein>
<dbReference type="GO" id="GO:0004089">
    <property type="term" value="F:carbonate dehydratase activity"/>
    <property type="evidence" value="ECO:0007669"/>
    <property type="project" value="UniProtKB-EC"/>
</dbReference>
<evidence type="ECO:0000256" key="7">
    <source>
        <dbReference type="PIRSR" id="PIRSR601765-1"/>
    </source>
</evidence>
<evidence type="ECO:0000313" key="9">
    <source>
        <dbReference type="Proteomes" id="UP000242637"/>
    </source>
</evidence>
<keyword evidence="4 8" id="KW-0456">Lyase</keyword>
<dbReference type="InterPro" id="IPR036874">
    <property type="entry name" value="Carbonic_anhydrase_sf"/>
</dbReference>
<dbReference type="Gene3D" id="3.40.1050.10">
    <property type="entry name" value="Carbonic anhydrase"/>
    <property type="match status" value="1"/>
</dbReference>
<dbReference type="KEGG" id="dco:SAMEA4475696_2031"/>
<keyword evidence="3 7" id="KW-0862">Zinc</keyword>
<evidence type="ECO:0000256" key="4">
    <source>
        <dbReference type="ARBA" id="ARBA00023239"/>
    </source>
</evidence>
<dbReference type="CDD" id="cd03378">
    <property type="entry name" value="beta_CA_cladeC"/>
    <property type="match status" value="1"/>
</dbReference>
<dbReference type="EMBL" id="LT906453">
    <property type="protein sequence ID" value="SNV24308.1"/>
    <property type="molecule type" value="Genomic_DNA"/>
</dbReference>
<comment type="cofactor">
    <cofactor evidence="7">
        <name>Zn(2+)</name>
        <dbReference type="ChEBI" id="CHEBI:29105"/>
    </cofactor>
    <text evidence="7">Binds 1 zinc ion per subunit.</text>
</comment>
<dbReference type="PROSITE" id="PS00704">
    <property type="entry name" value="PROK_CO2_ANHYDRASE_1"/>
    <property type="match status" value="1"/>
</dbReference>
<accession>A0A239VRK9</accession>
<proteinExistence type="inferred from homology"/>
<dbReference type="RefSeq" id="WP_084440848.1">
    <property type="nucleotide sequence ID" value="NZ_LT906453.1"/>
</dbReference>
<evidence type="ECO:0000256" key="3">
    <source>
        <dbReference type="ARBA" id="ARBA00022833"/>
    </source>
</evidence>
<sequence>MAVSSPSQSAEFVSGSALEGVTHRSNLTIRSVPVAASPVASFAELMSGNIRYVSDHADSPRRGQQRRSATVSSQNPFAVVFGCADSRVPAEILFDQGLGDLFVIRTAGHVVGPSELGSLEYAVGHLNTPLIAVLAHDSCGAVQAAIDCASSGQMPDDHVRDVLERIVPNVNAARSRGESATADIERSHARAVMSLIPERSPLIADRIAQGRLAIVALKYQLSDGTARVLDTIGPLGAR</sequence>
<feature type="binding site" evidence="7">
    <location>
        <position position="136"/>
    </location>
    <ligand>
        <name>Zn(2+)</name>
        <dbReference type="ChEBI" id="CHEBI:29105"/>
    </ligand>
</feature>
<evidence type="ECO:0000256" key="6">
    <source>
        <dbReference type="ARBA" id="ARBA00048348"/>
    </source>
</evidence>
<comment type="similarity">
    <text evidence="1">Belongs to the beta-class carbonic anhydrase family.</text>
</comment>
<keyword evidence="9" id="KW-1185">Reference proteome</keyword>
<comment type="function">
    <text evidence="5">Catalyzes the reversible hydration of carbon dioxide to form bicarbonate.</text>
</comment>
<evidence type="ECO:0000313" key="8">
    <source>
        <dbReference type="EMBL" id="SNV24308.1"/>
    </source>
</evidence>
<dbReference type="PANTHER" id="PTHR11002">
    <property type="entry name" value="CARBONIC ANHYDRASE"/>
    <property type="match status" value="1"/>
</dbReference>
<dbReference type="InterPro" id="IPR001765">
    <property type="entry name" value="Carbonic_anhydrase"/>
</dbReference>